<keyword evidence="2" id="KW-0812">Transmembrane</keyword>
<name>A0AAW2HMA0_9NEOP</name>
<keyword evidence="2" id="KW-1133">Transmembrane helix</keyword>
<evidence type="ECO:0008006" key="4">
    <source>
        <dbReference type="Google" id="ProtNLM"/>
    </source>
</evidence>
<sequence length="212" mass="23093">MELRGTGRTVKLYLTVYLCLWLTIANTVICGWSGRNSSSRVGGVKIGERDRGFGVKIGERQQKVNGTNRASLGVKIGDATKPKKTSAAETSRPGKGYEVDAKQERLLKAGAAAAVQELRIPGIQQGDRLGDDAAEARQHETEHVQDVRDRPEDRQPHDDAQSEEFDSPGGDTEMVCGGGCISNSILPCRPEVALNVKGCAKKSFPRQQRYKK</sequence>
<comment type="caution">
    <text evidence="3">The sequence shown here is derived from an EMBL/GenBank/DDBJ whole genome shotgun (WGS) entry which is preliminary data.</text>
</comment>
<feature type="region of interest" description="Disordered" evidence="1">
    <location>
        <begin position="75"/>
        <end position="98"/>
    </location>
</feature>
<dbReference type="EMBL" id="JARGDH010000004">
    <property type="protein sequence ID" value="KAL0270887.1"/>
    <property type="molecule type" value="Genomic_DNA"/>
</dbReference>
<reference evidence="3" key="1">
    <citation type="journal article" date="2024" name="Gigascience">
        <title>Chromosome-level genome of the poultry shaft louse Menopon gallinae provides insight into the host-switching and adaptive evolution of parasitic lice.</title>
        <authorList>
            <person name="Xu Y."/>
            <person name="Ma L."/>
            <person name="Liu S."/>
            <person name="Liang Y."/>
            <person name="Liu Q."/>
            <person name="He Z."/>
            <person name="Tian L."/>
            <person name="Duan Y."/>
            <person name="Cai W."/>
            <person name="Li H."/>
            <person name="Song F."/>
        </authorList>
    </citation>
    <scope>NUCLEOTIDE SEQUENCE</scope>
    <source>
        <strain evidence="3">Cailab_2023a</strain>
    </source>
</reference>
<evidence type="ECO:0000256" key="1">
    <source>
        <dbReference type="SAM" id="MobiDB-lite"/>
    </source>
</evidence>
<organism evidence="3">
    <name type="scientific">Menopon gallinae</name>
    <name type="common">poultry shaft louse</name>
    <dbReference type="NCBI Taxonomy" id="328185"/>
    <lineage>
        <taxon>Eukaryota</taxon>
        <taxon>Metazoa</taxon>
        <taxon>Ecdysozoa</taxon>
        <taxon>Arthropoda</taxon>
        <taxon>Hexapoda</taxon>
        <taxon>Insecta</taxon>
        <taxon>Pterygota</taxon>
        <taxon>Neoptera</taxon>
        <taxon>Paraneoptera</taxon>
        <taxon>Psocodea</taxon>
        <taxon>Troctomorpha</taxon>
        <taxon>Phthiraptera</taxon>
        <taxon>Amblycera</taxon>
        <taxon>Menoponidae</taxon>
        <taxon>Menopon</taxon>
    </lineage>
</organism>
<gene>
    <name evidence="3" type="ORF">PYX00_008159</name>
</gene>
<feature type="compositionally biased region" description="Basic and acidic residues" evidence="1">
    <location>
        <begin position="128"/>
        <end position="160"/>
    </location>
</feature>
<proteinExistence type="predicted"/>
<keyword evidence="2" id="KW-0472">Membrane</keyword>
<protein>
    <recommendedName>
        <fullName evidence="4">Secreted protein</fullName>
    </recommendedName>
</protein>
<accession>A0AAW2HMA0</accession>
<evidence type="ECO:0000313" key="3">
    <source>
        <dbReference type="EMBL" id="KAL0270887.1"/>
    </source>
</evidence>
<feature type="region of interest" description="Disordered" evidence="1">
    <location>
        <begin position="124"/>
        <end position="171"/>
    </location>
</feature>
<evidence type="ECO:0000256" key="2">
    <source>
        <dbReference type="SAM" id="Phobius"/>
    </source>
</evidence>
<feature type="transmembrane region" description="Helical" evidence="2">
    <location>
        <begin position="12"/>
        <end position="34"/>
    </location>
</feature>
<dbReference type="AlphaFoldDB" id="A0AAW2HMA0"/>